<proteinExistence type="predicted"/>
<evidence type="ECO:0000313" key="10">
    <source>
        <dbReference type="Proteomes" id="UP001055025"/>
    </source>
</evidence>
<keyword evidence="6" id="KW-0067">ATP-binding</keyword>
<sequence>METQTSPALLLGRYRTIELRDTGGFGSVLVCWDVRLQRRVAVKCLPLDAEGDAASVVDEALAEARASSFLTHPNIVTVHDFAVDDRHAYIVMEYVDGVTLAELMARVEGGVLIWCEVAHVLRSVAAALAYAHDNGVLHLDIKPANVMVARDGSVKLADFGMASIASAAGWGGARGGTVGYMPPEQLTGDLVDERTDVFALAAVCYEALTGLRPFEATTPAASLKLIEKGAPPLSDAEEGLGGPTTLAFQTALAPSPAGRMTDPEEFAGEVLPSLGDPDEGRDSIVSLLDDEGSDEELFDEGAWRALDPPGRRIPWLPAAAARLASAGCTAALAWQCAAPLAGLGPVAVVCLIVAAAVAGAAVPTAACAAGLALAGVACAAAGIAAGLPAQAVVGCAVAVACGFVPLRLAGGRAPLAPAVLAAPALGAWTVCPALAGFALEPAAAAGTAAAASVVTWVVTGQGALWSADPATVAQAVASVPAALASPGPWAAAAFSAGAAALASATGRRGSEGTAAAGQVLALVVTLVGCSLAGGLDFGGIWGAPSGAPMGLALGSTVLMIVAITLFGPPELRREGEDRELS</sequence>
<feature type="transmembrane region" description="Helical" evidence="7">
    <location>
        <begin position="365"/>
        <end position="385"/>
    </location>
</feature>
<keyword evidence="3" id="KW-0808">Transferase</keyword>
<feature type="transmembrane region" description="Helical" evidence="7">
    <location>
        <begin position="332"/>
        <end position="358"/>
    </location>
</feature>
<dbReference type="PANTHER" id="PTHR43289:SF6">
    <property type="entry name" value="SERINE_THREONINE-PROTEIN KINASE NEKL-3"/>
    <property type="match status" value="1"/>
</dbReference>
<evidence type="ECO:0000256" key="6">
    <source>
        <dbReference type="ARBA" id="ARBA00022840"/>
    </source>
</evidence>
<keyword evidence="2" id="KW-0723">Serine/threonine-protein kinase</keyword>
<evidence type="ECO:0000256" key="4">
    <source>
        <dbReference type="ARBA" id="ARBA00022741"/>
    </source>
</evidence>
<feature type="transmembrane region" description="Helical" evidence="7">
    <location>
        <begin position="519"/>
        <end position="541"/>
    </location>
</feature>
<dbReference type="SUPFAM" id="SSF56112">
    <property type="entry name" value="Protein kinase-like (PK-like)"/>
    <property type="match status" value="1"/>
</dbReference>
<dbReference type="AlphaFoldDB" id="A0AAV5B6Q3"/>
<dbReference type="PROSITE" id="PS00108">
    <property type="entry name" value="PROTEIN_KINASE_ST"/>
    <property type="match status" value="1"/>
</dbReference>
<keyword evidence="7" id="KW-1133">Transmembrane helix</keyword>
<dbReference type="GO" id="GO:0004674">
    <property type="term" value="F:protein serine/threonine kinase activity"/>
    <property type="evidence" value="ECO:0007669"/>
    <property type="project" value="UniProtKB-KW"/>
</dbReference>
<dbReference type="InterPro" id="IPR011009">
    <property type="entry name" value="Kinase-like_dom_sf"/>
</dbReference>
<feature type="transmembrane region" description="Helical" evidence="7">
    <location>
        <begin position="489"/>
        <end position="507"/>
    </location>
</feature>
<gene>
    <name evidence="9" type="ORF">ATOP_17830</name>
</gene>
<evidence type="ECO:0000256" key="2">
    <source>
        <dbReference type="ARBA" id="ARBA00022527"/>
    </source>
</evidence>
<feature type="domain" description="Protein kinase" evidence="8">
    <location>
        <begin position="14"/>
        <end position="274"/>
    </location>
</feature>
<evidence type="ECO:0000256" key="1">
    <source>
        <dbReference type="ARBA" id="ARBA00012513"/>
    </source>
</evidence>
<protein>
    <recommendedName>
        <fullName evidence="1">non-specific serine/threonine protein kinase</fullName>
        <ecNumber evidence="1">2.7.11.1</ecNumber>
    </recommendedName>
</protein>
<comment type="caution">
    <text evidence="9">The sequence shown here is derived from an EMBL/GenBank/DDBJ whole genome shotgun (WGS) entry which is preliminary data.</text>
</comment>
<dbReference type="GO" id="GO:0005524">
    <property type="term" value="F:ATP binding"/>
    <property type="evidence" value="ECO:0007669"/>
    <property type="project" value="UniProtKB-KW"/>
</dbReference>
<dbReference type="EMBL" id="BQKC01000001">
    <property type="protein sequence ID" value="GJM56128.1"/>
    <property type="molecule type" value="Genomic_DNA"/>
</dbReference>
<keyword evidence="7" id="KW-0472">Membrane</keyword>
<keyword evidence="4" id="KW-0547">Nucleotide-binding</keyword>
<keyword evidence="5" id="KW-0418">Kinase</keyword>
<dbReference type="SMART" id="SM00220">
    <property type="entry name" value="S_TKc"/>
    <property type="match status" value="1"/>
</dbReference>
<evidence type="ECO:0000256" key="3">
    <source>
        <dbReference type="ARBA" id="ARBA00022679"/>
    </source>
</evidence>
<accession>A0AAV5B6Q3</accession>
<keyword evidence="10" id="KW-1185">Reference proteome</keyword>
<evidence type="ECO:0000256" key="7">
    <source>
        <dbReference type="SAM" id="Phobius"/>
    </source>
</evidence>
<reference evidence="9" key="1">
    <citation type="journal article" date="2022" name="Int. J. Syst. Evol. Microbiol.">
        <title>Granulimonas faecalis gen. nov., sp. nov., and Leptogranulimonas caecicola gen. nov., sp. nov., novel lactate-producing Atopobiaceae bacteria isolated from mouse intestines, and an emended description of the family Atopobiaceae.</title>
        <authorList>
            <person name="Morinaga K."/>
            <person name="Kusada H."/>
            <person name="Sakamoto S."/>
            <person name="Murakami T."/>
            <person name="Toyoda A."/>
            <person name="Mori H."/>
            <person name="Meng X.Y."/>
            <person name="Takashino M."/>
            <person name="Murotomi K."/>
            <person name="Tamaki H."/>
        </authorList>
    </citation>
    <scope>NUCLEOTIDE SEQUENCE</scope>
    <source>
        <strain evidence="9">OPF53</strain>
    </source>
</reference>
<name>A0AAV5B6Q3_9ACTN</name>
<keyword evidence="7" id="KW-0812">Transmembrane</keyword>
<dbReference type="PANTHER" id="PTHR43289">
    <property type="entry name" value="MITOGEN-ACTIVATED PROTEIN KINASE KINASE KINASE 20-RELATED"/>
    <property type="match status" value="1"/>
</dbReference>
<feature type="transmembrane region" description="Helical" evidence="7">
    <location>
        <begin position="547"/>
        <end position="566"/>
    </location>
</feature>
<dbReference type="InterPro" id="IPR008271">
    <property type="entry name" value="Ser/Thr_kinase_AS"/>
</dbReference>
<dbReference type="CDD" id="cd14014">
    <property type="entry name" value="STKc_PknB_like"/>
    <property type="match status" value="1"/>
</dbReference>
<dbReference type="Gene3D" id="1.10.510.10">
    <property type="entry name" value="Transferase(Phosphotransferase) domain 1"/>
    <property type="match status" value="1"/>
</dbReference>
<evidence type="ECO:0000256" key="5">
    <source>
        <dbReference type="ARBA" id="ARBA00022777"/>
    </source>
</evidence>
<dbReference type="Pfam" id="PF00069">
    <property type="entry name" value="Pkinase"/>
    <property type="match status" value="1"/>
</dbReference>
<evidence type="ECO:0000259" key="8">
    <source>
        <dbReference type="PROSITE" id="PS50011"/>
    </source>
</evidence>
<dbReference type="InterPro" id="IPR000719">
    <property type="entry name" value="Prot_kinase_dom"/>
</dbReference>
<dbReference type="EC" id="2.7.11.1" evidence="1"/>
<organism evidence="9 10">
    <name type="scientific">Granulimonas faecalis</name>
    <dbReference type="NCBI Taxonomy" id="2894155"/>
    <lineage>
        <taxon>Bacteria</taxon>
        <taxon>Bacillati</taxon>
        <taxon>Actinomycetota</taxon>
        <taxon>Coriobacteriia</taxon>
        <taxon>Coriobacteriales</taxon>
        <taxon>Kribbibacteriaceae</taxon>
        <taxon>Granulimonas</taxon>
    </lineage>
</organism>
<dbReference type="RefSeq" id="WP_265591047.1">
    <property type="nucleotide sequence ID" value="NZ_BQKC01000001.1"/>
</dbReference>
<evidence type="ECO:0000313" key="9">
    <source>
        <dbReference type="EMBL" id="GJM56128.1"/>
    </source>
</evidence>
<dbReference type="Gene3D" id="3.30.200.20">
    <property type="entry name" value="Phosphorylase Kinase, domain 1"/>
    <property type="match status" value="1"/>
</dbReference>
<dbReference type="PROSITE" id="PS50011">
    <property type="entry name" value="PROTEIN_KINASE_DOM"/>
    <property type="match status" value="1"/>
</dbReference>
<feature type="transmembrane region" description="Helical" evidence="7">
    <location>
        <begin position="415"/>
        <end position="439"/>
    </location>
</feature>
<dbReference type="Proteomes" id="UP001055025">
    <property type="component" value="Unassembled WGS sequence"/>
</dbReference>